<reference evidence="3" key="1">
    <citation type="journal article" date="2019" name="Int. J. Syst. Evol. Microbiol.">
        <title>The Global Catalogue of Microorganisms (GCM) 10K type strain sequencing project: providing services to taxonomists for standard genome sequencing and annotation.</title>
        <authorList>
            <consortium name="The Broad Institute Genomics Platform"/>
            <consortium name="The Broad Institute Genome Sequencing Center for Infectious Disease"/>
            <person name="Wu L."/>
            <person name="Ma J."/>
        </authorList>
    </citation>
    <scope>NUCLEOTIDE SEQUENCE [LARGE SCALE GENOMIC DNA]</scope>
    <source>
        <strain evidence="3">JCM 30331</strain>
    </source>
</reference>
<keyword evidence="1" id="KW-0732">Signal</keyword>
<organism evidence="2 3">
    <name type="scientific">Deinococcus malanensis</name>
    <dbReference type="NCBI Taxonomy" id="1706855"/>
    <lineage>
        <taxon>Bacteria</taxon>
        <taxon>Thermotogati</taxon>
        <taxon>Deinococcota</taxon>
        <taxon>Deinococci</taxon>
        <taxon>Deinococcales</taxon>
        <taxon>Deinococcaceae</taxon>
        <taxon>Deinococcus</taxon>
    </lineage>
</organism>
<evidence type="ECO:0008006" key="4">
    <source>
        <dbReference type="Google" id="ProtNLM"/>
    </source>
</evidence>
<dbReference type="PROSITE" id="PS51257">
    <property type="entry name" value="PROKAR_LIPOPROTEIN"/>
    <property type="match status" value="1"/>
</dbReference>
<gene>
    <name evidence="2" type="ORF">GCM10008955_36990</name>
</gene>
<dbReference type="EMBL" id="BMPP01000021">
    <property type="protein sequence ID" value="GGK39762.1"/>
    <property type="molecule type" value="Genomic_DNA"/>
</dbReference>
<keyword evidence="3" id="KW-1185">Reference proteome</keyword>
<protein>
    <recommendedName>
        <fullName evidence="4">Carboxypeptidase regulatory-like domain-containing protein</fullName>
    </recommendedName>
</protein>
<feature type="chain" id="PRO_5047045171" description="Carboxypeptidase regulatory-like domain-containing protein" evidence="1">
    <location>
        <begin position="26"/>
        <end position="402"/>
    </location>
</feature>
<comment type="caution">
    <text evidence="2">The sequence shown here is derived from an EMBL/GenBank/DDBJ whole genome shotgun (WGS) entry which is preliminary data.</text>
</comment>
<evidence type="ECO:0000256" key="1">
    <source>
        <dbReference type="SAM" id="SignalP"/>
    </source>
</evidence>
<sequence>MRTVSVLALSAILVLSACRTQPVEAPTPLVGPFQVQAREVSGKVLVKVLDSTRGSLPEGTVVTLELATPAGPITARTVVKNGGASLSLTYHRAGQLHYRVTAGQRSQRGMLRLEAGSAVRIHAESQPRAVRVVGGPRPLLVAQPVDRFGNVPVRPVRILTFLPDGTSTRREATPRHLLMWTPLRAGTGVGELKVSVTADATRRELVVTDLLPGAASSGVLEAPAQIAWADAQGGWRLDAENLRDRRGNEIVTGSAVTYIGLGPQDLRFMATVPAIDGEASLNVAPLRAGRYRFFLQAGSLQSARVGLTARPGLRRGSFRVKRQGRVIILGPLVTVHGALVDTGTGVTATVLSAEGRSLREDVIPVVDGRARYEIPVLPPKARFIRFALFGEGVTTPLFKDSR</sequence>
<feature type="signal peptide" evidence="1">
    <location>
        <begin position="1"/>
        <end position="25"/>
    </location>
</feature>
<dbReference type="Proteomes" id="UP000647587">
    <property type="component" value="Unassembled WGS sequence"/>
</dbReference>
<accession>A0ABQ2F420</accession>
<evidence type="ECO:0000313" key="3">
    <source>
        <dbReference type="Proteomes" id="UP000647587"/>
    </source>
</evidence>
<evidence type="ECO:0000313" key="2">
    <source>
        <dbReference type="EMBL" id="GGK39762.1"/>
    </source>
</evidence>
<name>A0ABQ2F420_9DEIO</name>
<proteinExistence type="predicted"/>